<keyword evidence="3" id="KW-1133">Transmembrane helix</keyword>
<comment type="subcellular location">
    <subcellularLocation>
        <location evidence="1">Membrane</location>
        <topology evidence="1">Multi-pass membrane protein</topology>
    </subcellularLocation>
</comment>
<protein>
    <submittedName>
        <fullName evidence="5">Uncharacterized protein</fullName>
    </submittedName>
</protein>
<keyword evidence="4" id="KW-0472">Membrane</keyword>
<evidence type="ECO:0000256" key="1">
    <source>
        <dbReference type="ARBA" id="ARBA00004141"/>
    </source>
</evidence>
<dbReference type="Gene3D" id="1.20.1080.10">
    <property type="entry name" value="Glycerol uptake facilitator protein"/>
    <property type="match status" value="1"/>
</dbReference>
<proteinExistence type="predicted"/>
<dbReference type="Proteomes" id="UP000463951">
    <property type="component" value="Chromosome"/>
</dbReference>
<dbReference type="EMBL" id="AP019620">
    <property type="protein sequence ID" value="BBJ37852.1"/>
    <property type="molecule type" value="Genomic_DNA"/>
</dbReference>
<reference evidence="5 6" key="1">
    <citation type="journal article" date="2020" name="Int. J. Syst. Evol. Microbiol.">
        <title>Reclassification of Streptomyces castelarensis and Streptomyces sporoclivatus as later heterotypic synonyms of Streptomyces antimycoticus.</title>
        <authorList>
            <person name="Komaki H."/>
            <person name="Tamura T."/>
        </authorList>
    </citation>
    <scope>NUCLEOTIDE SEQUENCE [LARGE SCALE GENOMIC DNA]</scope>
    <source>
        <strain evidence="5 6">NBRC 100767</strain>
    </source>
</reference>
<evidence type="ECO:0000256" key="2">
    <source>
        <dbReference type="ARBA" id="ARBA00022692"/>
    </source>
</evidence>
<evidence type="ECO:0000313" key="6">
    <source>
        <dbReference type="Proteomes" id="UP000463951"/>
    </source>
</evidence>
<dbReference type="SUPFAM" id="SSF81338">
    <property type="entry name" value="Aquaporin-like"/>
    <property type="match status" value="1"/>
</dbReference>
<sequence>MRPRSPAAPSLPGPVGTVIAAQIIALGSLSGEITNPAREFVPAQCSGNPSLPPVYAFAPPAGAFAAIVVIKRIDAPVGTRNGDTVFR</sequence>
<gene>
    <name evidence="5" type="ORF">SSPO_005700</name>
</gene>
<evidence type="ECO:0000256" key="3">
    <source>
        <dbReference type="ARBA" id="ARBA00022989"/>
    </source>
</evidence>
<evidence type="ECO:0000313" key="5">
    <source>
        <dbReference type="EMBL" id="BBJ37852.1"/>
    </source>
</evidence>
<name>A0A499UCL7_9ACTN</name>
<keyword evidence="2" id="KW-0812">Transmembrane</keyword>
<dbReference type="AlphaFoldDB" id="A0A499UCL7"/>
<dbReference type="InterPro" id="IPR023271">
    <property type="entry name" value="Aquaporin-like"/>
</dbReference>
<dbReference type="GO" id="GO:0016020">
    <property type="term" value="C:membrane"/>
    <property type="evidence" value="ECO:0007669"/>
    <property type="project" value="UniProtKB-SubCell"/>
</dbReference>
<accession>A0A499UCL7</accession>
<evidence type="ECO:0000256" key="4">
    <source>
        <dbReference type="ARBA" id="ARBA00023136"/>
    </source>
</evidence>
<organism evidence="5 6">
    <name type="scientific">Streptomyces antimycoticus</name>
    <dbReference type="NCBI Taxonomy" id="68175"/>
    <lineage>
        <taxon>Bacteria</taxon>
        <taxon>Bacillati</taxon>
        <taxon>Actinomycetota</taxon>
        <taxon>Actinomycetes</taxon>
        <taxon>Kitasatosporales</taxon>
        <taxon>Streptomycetaceae</taxon>
        <taxon>Streptomyces</taxon>
        <taxon>Streptomyces violaceusniger group</taxon>
    </lineage>
</organism>